<sequence>MSSSKVMRAWQYSSATGGLHKALALNTAAAHPRPTSPPKLAKNELLVRVRASSLQHMDHILAELPYGMSRLVVPPPASPGMDFAGHVVARGAGNLASKTMAVGDAVLGRLAPTRFGSLGEIVVAKANSCAPIPAGLAMVDASAIPSCGLTAYQCIVPYIPEAGEASGKFRIFIHGGSGGCGTFGIQIAKILGCHVTTSCSTRNVDLCKSLGADEVIDYTKGNLLESLKGSEGGFSLIVDNVGTPANLYKESDNFLLPQGTFVQVGADVSMQGTLSLTSRMLRPSLLGGGSRAFKFMMVQDDAAALARIAEWTAARKMKSVFEVFEFADAPKAIERLQQRPSHGKVVVKGAD</sequence>
<organism evidence="2 3">
    <name type="scientific">Apiospora arundinis</name>
    <dbReference type="NCBI Taxonomy" id="335852"/>
    <lineage>
        <taxon>Eukaryota</taxon>
        <taxon>Fungi</taxon>
        <taxon>Dikarya</taxon>
        <taxon>Ascomycota</taxon>
        <taxon>Pezizomycotina</taxon>
        <taxon>Sordariomycetes</taxon>
        <taxon>Xylariomycetidae</taxon>
        <taxon>Amphisphaeriales</taxon>
        <taxon>Apiosporaceae</taxon>
        <taxon>Apiospora</taxon>
    </lineage>
</organism>
<protein>
    <submittedName>
        <fullName evidence="2">NAD(P)-binding protein</fullName>
    </submittedName>
</protein>
<accession>A0ABR2IQQ0</accession>
<comment type="caution">
    <text evidence="2">The sequence shown here is derived from an EMBL/GenBank/DDBJ whole genome shotgun (WGS) entry which is preliminary data.</text>
</comment>
<evidence type="ECO:0000313" key="2">
    <source>
        <dbReference type="EMBL" id="KAK8867269.1"/>
    </source>
</evidence>
<dbReference type="SMART" id="SM00829">
    <property type="entry name" value="PKS_ER"/>
    <property type="match status" value="1"/>
</dbReference>
<dbReference type="InterPro" id="IPR013154">
    <property type="entry name" value="ADH-like_N"/>
</dbReference>
<dbReference type="InterPro" id="IPR011032">
    <property type="entry name" value="GroES-like_sf"/>
</dbReference>
<dbReference type="Proteomes" id="UP001390339">
    <property type="component" value="Unassembled WGS sequence"/>
</dbReference>
<dbReference type="SUPFAM" id="SSF50129">
    <property type="entry name" value="GroES-like"/>
    <property type="match status" value="1"/>
</dbReference>
<dbReference type="InterPro" id="IPR020843">
    <property type="entry name" value="ER"/>
</dbReference>
<dbReference type="PANTHER" id="PTHR11695">
    <property type="entry name" value="ALCOHOL DEHYDROGENASE RELATED"/>
    <property type="match status" value="1"/>
</dbReference>
<dbReference type="Gene3D" id="3.90.180.10">
    <property type="entry name" value="Medium-chain alcohol dehydrogenases, catalytic domain"/>
    <property type="match status" value="1"/>
</dbReference>
<proteinExistence type="predicted"/>
<keyword evidence="3" id="KW-1185">Reference proteome</keyword>
<feature type="domain" description="Enoyl reductase (ER)" evidence="1">
    <location>
        <begin position="18"/>
        <end position="347"/>
    </location>
</feature>
<dbReference type="SUPFAM" id="SSF51735">
    <property type="entry name" value="NAD(P)-binding Rossmann-fold domains"/>
    <property type="match status" value="1"/>
</dbReference>
<dbReference type="EMBL" id="JAPCWZ010000004">
    <property type="protein sequence ID" value="KAK8867269.1"/>
    <property type="molecule type" value="Genomic_DNA"/>
</dbReference>
<dbReference type="Pfam" id="PF13602">
    <property type="entry name" value="ADH_zinc_N_2"/>
    <property type="match status" value="1"/>
</dbReference>
<dbReference type="Gene3D" id="3.40.50.720">
    <property type="entry name" value="NAD(P)-binding Rossmann-like Domain"/>
    <property type="match status" value="1"/>
</dbReference>
<gene>
    <name evidence="2" type="ORF">PGQ11_005847</name>
</gene>
<reference evidence="2 3" key="1">
    <citation type="journal article" date="2024" name="IMA Fungus">
        <title>Apiospora arundinis, a panoply of carbohydrate-active enzymes and secondary metabolites.</title>
        <authorList>
            <person name="Sorensen T."/>
            <person name="Petersen C."/>
            <person name="Muurmann A.T."/>
            <person name="Christiansen J.V."/>
            <person name="Brundto M.L."/>
            <person name="Overgaard C.K."/>
            <person name="Boysen A.T."/>
            <person name="Wollenberg R.D."/>
            <person name="Larsen T.O."/>
            <person name="Sorensen J.L."/>
            <person name="Nielsen K.L."/>
            <person name="Sondergaard T.E."/>
        </authorList>
    </citation>
    <scope>NUCLEOTIDE SEQUENCE [LARGE SCALE GENOMIC DNA]</scope>
    <source>
        <strain evidence="2 3">AAU 773</strain>
    </source>
</reference>
<evidence type="ECO:0000259" key="1">
    <source>
        <dbReference type="SMART" id="SM00829"/>
    </source>
</evidence>
<dbReference type="PANTHER" id="PTHR11695:SF294">
    <property type="entry name" value="RETICULON-4-INTERACTING PROTEIN 1, MITOCHONDRIAL"/>
    <property type="match status" value="1"/>
</dbReference>
<evidence type="ECO:0000313" key="3">
    <source>
        <dbReference type="Proteomes" id="UP001390339"/>
    </source>
</evidence>
<dbReference type="InterPro" id="IPR036291">
    <property type="entry name" value="NAD(P)-bd_dom_sf"/>
</dbReference>
<name>A0ABR2IQQ0_9PEZI</name>
<dbReference type="CDD" id="cd08267">
    <property type="entry name" value="MDR1"/>
    <property type="match status" value="1"/>
</dbReference>
<dbReference type="InterPro" id="IPR050700">
    <property type="entry name" value="YIM1/Zinc_Alcohol_DH_Fams"/>
</dbReference>
<dbReference type="Pfam" id="PF08240">
    <property type="entry name" value="ADH_N"/>
    <property type="match status" value="1"/>
</dbReference>